<name>A0ABX7P618_9BACT</name>
<feature type="transmembrane region" description="Helical" evidence="1">
    <location>
        <begin position="174"/>
        <end position="192"/>
    </location>
</feature>
<feature type="transmembrane region" description="Helical" evidence="1">
    <location>
        <begin position="257"/>
        <end position="278"/>
    </location>
</feature>
<evidence type="ECO:0000313" key="4">
    <source>
        <dbReference type="Proteomes" id="UP000662747"/>
    </source>
</evidence>
<evidence type="ECO:0000256" key="1">
    <source>
        <dbReference type="SAM" id="Phobius"/>
    </source>
</evidence>
<feature type="transmembrane region" description="Helical" evidence="1">
    <location>
        <begin position="137"/>
        <end position="154"/>
    </location>
</feature>
<dbReference type="PANTHER" id="PTHR35797">
    <property type="entry name" value="PROTEASE-RELATED"/>
    <property type="match status" value="1"/>
</dbReference>
<protein>
    <submittedName>
        <fullName evidence="3">CPBP family intramembrane metalloprotease</fullName>
    </submittedName>
</protein>
<feature type="transmembrane region" description="Helical" evidence="1">
    <location>
        <begin position="79"/>
        <end position="100"/>
    </location>
</feature>
<proteinExistence type="predicted"/>
<dbReference type="RefSeq" id="WP_206727481.1">
    <property type="nucleotide sequence ID" value="NZ_CP071090.1"/>
</dbReference>
<dbReference type="GO" id="GO:0008237">
    <property type="term" value="F:metallopeptidase activity"/>
    <property type="evidence" value="ECO:0007669"/>
    <property type="project" value="UniProtKB-KW"/>
</dbReference>
<keyword evidence="3" id="KW-0482">Metalloprotease</keyword>
<keyword evidence="1" id="KW-0812">Transmembrane</keyword>
<gene>
    <name evidence="3" type="ORF">JY651_13780</name>
</gene>
<keyword evidence="1" id="KW-1133">Transmembrane helix</keyword>
<organism evidence="3 4">
    <name type="scientific">Pyxidicoccus parkwayensis</name>
    <dbReference type="NCBI Taxonomy" id="2813578"/>
    <lineage>
        <taxon>Bacteria</taxon>
        <taxon>Pseudomonadati</taxon>
        <taxon>Myxococcota</taxon>
        <taxon>Myxococcia</taxon>
        <taxon>Myxococcales</taxon>
        <taxon>Cystobacterineae</taxon>
        <taxon>Myxococcaceae</taxon>
        <taxon>Pyxidicoccus</taxon>
    </lineage>
</organism>
<dbReference type="Pfam" id="PF02517">
    <property type="entry name" value="Rce1-like"/>
    <property type="match status" value="1"/>
</dbReference>
<evidence type="ECO:0000313" key="3">
    <source>
        <dbReference type="EMBL" id="QSQ25930.1"/>
    </source>
</evidence>
<feature type="domain" description="CAAX prenyl protease 2/Lysostaphin resistance protein A-like" evidence="2">
    <location>
        <begin position="142"/>
        <end position="241"/>
    </location>
</feature>
<dbReference type="InterPro" id="IPR042150">
    <property type="entry name" value="MmRce1-like"/>
</dbReference>
<feature type="transmembrane region" description="Helical" evidence="1">
    <location>
        <begin position="12"/>
        <end position="35"/>
    </location>
</feature>
<feature type="transmembrane region" description="Helical" evidence="1">
    <location>
        <begin position="204"/>
        <end position="223"/>
    </location>
</feature>
<keyword evidence="3" id="KW-0645">Protease</keyword>
<accession>A0ABX7P618</accession>
<dbReference type="InterPro" id="IPR003675">
    <property type="entry name" value="Rce1/LyrA-like_dom"/>
</dbReference>
<evidence type="ECO:0000259" key="2">
    <source>
        <dbReference type="Pfam" id="PF02517"/>
    </source>
</evidence>
<dbReference type="PANTHER" id="PTHR35797:SF1">
    <property type="entry name" value="PROTEASE"/>
    <property type="match status" value="1"/>
</dbReference>
<reference evidence="3 4" key="1">
    <citation type="submission" date="2021-02" db="EMBL/GenBank/DDBJ databases">
        <title>De Novo genome assembly of isolated myxobacteria.</title>
        <authorList>
            <person name="Stevens D.C."/>
        </authorList>
    </citation>
    <scope>NUCLEOTIDE SEQUENCE [LARGE SCALE GENOMIC DNA]</scope>
    <source>
        <strain evidence="4">SCPEA02</strain>
    </source>
</reference>
<keyword evidence="1" id="KW-0472">Membrane</keyword>
<dbReference type="EMBL" id="CP071090">
    <property type="protein sequence ID" value="QSQ25930.1"/>
    <property type="molecule type" value="Genomic_DNA"/>
</dbReference>
<sequence>MDEARRARRGLWVFFAVLIALSAVFEGMIILRVPFLDRTGQVVLLMWSPAVASFVARIATREGWADLSFRIGGAAGWRALLYAVGFPLGVGLLAYGVAWATGLATFEPPVQDYLVLPQWVWEVEISGEPVVRFAKQFAFHLTLGAVVGCIWAAGEELGWRGYLAPRLLDARVPWGLALSGFVWALWHLPLMLRAGGHFGPSRLLTALLFVMVLTPMGVAMARLRMETGSMWPPIVLHGVWNEGLAVFASATNPPESFWLGETGILVVAASLLLLVPLLRGSWSARRAPERVPYASFSARS</sequence>
<dbReference type="Proteomes" id="UP000662747">
    <property type="component" value="Chromosome"/>
</dbReference>
<keyword evidence="3" id="KW-0378">Hydrolase</keyword>
<keyword evidence="4" id="KW-1185">Reference proteome</keyword>